<gene>
    <name evidence="2" type="ORF">HU200_013259</name>
</gene>
<organism evidence="2 3">
    <name type="scientific">Digitaria exilis</name>
    <dbReference type="NCBI Taxonomy" id="1010633"/>
    <lineage>
        <taxon>Eukaryota</taxon>
        <taxon>Viridiplantae</taxon>
        <taxon>Streptophyta</taxon>
        <taxon>Embryophyta</taxon>
        <taxon>Tracheophyta</taxon>
        <taxon>Spermatophyta</taxon>
        <taxon>Magnoliopsida</taxon>
        <taxon>Liliopsida</taxon>
        <taxon>Poales</taxon>
        <taxon>Poaceae</taxon>
        <taxon>PACMAD clade</taxon>
        <taxon>Panicoideae</taxon>
        <taxon>Panicodae</taxon>
        <taxon>Paniceae</taxon>
        <taxon>Anthephorinae</taxon>
        <taxon>Digitaria</taxon>
    </lineage>
</organism>
<dbReference type="OrthoDB" id="629803at2759"/>
<dbReference type="Proteomes" id="UP000636709">
    <property type="component" value="Unassembled WGS sequence"/>
</dbReference>
<dbReference type="EMBL" id="JACEFO010001145">
    <property type="protein sequence ID" value="KAF8747269.1"/>
    <property type="molecule type" value="Genomic_DNA"/>
</dbReference>
<feature type="region of interest" description="Disordered" evidence="1">
    <location>
        <begin position="1"/>
        <end position="113"/>
    </location>
</feature>
<proteinExistence type="predicted"/>
<comment type="caution">
    <text evidence="2">The sequence shown here is derived from an EMBL/GenBank/DDBJ whole genome shotgun (WGS) entry which is preliminary data.</text>
</comment>
<keyword evidence="3" id="KW-1185">Reference proteome</keyword>
<feature type="compositionally biased region" description="Polar residues" evidence="1">
    <location>
        <begin position="1"/>
        <end position="10"/>
    </location>
</feature>
<feature type="compositionally biased region" description="Basic and acidic residues" evidence="1">
    <location>
        <begin position="60"/>
        <end position="72"/>
    </location>
</feature>
<sequence length="113" mass="12480">MRAAASTSPPATMCARWQGIDRNSIKQQEEIPADFKWQRRPSSSRSPVNSASAGGGGMTPEDHAKEDDGEVRKKTRTSRSHRVVAPSFIHEEDYAGPNGHSPNHHRTIRCGPY</sequence>
<evidence type="ECO:0000313" key="2">
    <source>
        <dbReference type="EMBL" id="KAF8747269.1"/>
    </source>
</evidence>
<accession>A0A835FDB9</accession>
<feature type="compositionally biased region" description="Basic residues" evidence="1">
    <location>
        <begin position="102"/>
        <end position="113"/>
    </location>
</feature>
<evidence type="ECO:0000313" key="3">
    <source>
        <dbReference type="Proteomes" id="UP000636709"/>
    </source>
</evidence>
<feature type="compositionally biased region" description="Low complexity" evidence="1">
    <location>
        <begin position="40"/>
        <end position="52"/>
    </location>
</feature>
<feature type="compositionally biased region" description="Basic residues" evidence="1">
    <location>
        <begin position="73"/>
        <end position="82"/>
    </location>
</feature>
<reference evidence="2" key="1">
    <citation type="submission" date="2020-07" db="EMBL/GenBank/DDBJ databases">
        <title>Genome sequence and genetic diversity analysis of an under-domesticated orphan crop, white fonio (Digitaria exilis).</title>
        <authorList>
            <person name="Bennetzen J.L."/>
            <person name="Chen S."/>
            <person name="Ma X."/>
            <person name="Wang X."/>
            <person name="Yssel A.E.J."/>
            <person name="Chaluvadi S.R."/>
            <person name="Johnson M."/>
            <person name="Gangashetty P."/>
            <person name="Hamidou F."/>
            <person name="Sanogo M.D."/>
            <person name="Zwaenepoel A."/>
            <person name="Wallace J."/>
            <person name="Van De Peer Y."/>
            <person name="Van Deynze A."/>
        </authorList>
    </citation>
    <scope>NUCLEOTIDE SEQUENCE</scope>
    <source>
        <tissue evidence="2">Leaves</tissue>
    </source>
</reference>
<dbReference type="AlphaFoldDB" id="A0A835FDB9"/>
<name>A0A835FDB9_9POAL</name>
<evidence type="ECO:0000256" key="1">
    <source>
        <dbReference type="SAM" id="MobiDB-lite"/>
    </source>
</evidence>
<protein>
    <submittedName>
        <fullName evidence="2">Uncharacterized protein</fullName>
    </submittedName>
</protein>